<dbReference type="GO" id="GO:0046872">
    <property type="term" value="F:metal ion binding"/>
    <property type="evidence" value="ECO:0007669"/>
    <property type="project" value="UniProtKB-KW"/>
</dbReference>
<protein>
    <recommendedName>
        <fullName evidence="6">4Fe-4S ferredoxin-type domain-containing protein</fullName>
    </recommendedName>
</protein>
<keyword evidence="2" id="KW-0479">Metal-binding</keyword>
<dbReference type="EMBL" id="BARS01006627">
    <property type="protein sequence ID" value="GAF71394.1"/>
    <property type="molecule type" value="Genomic_DNA"/>
</dbReference>
<evidence type="ECO:0000256" key="1">
    <source>
        <dbReference type="ARBA" id="ARBA00022485"/>
    </source>
</evidence>
<evidence type="ECO:0000313" key="7">
    <source>
        <dbReference type="EMBL" id="GAF71394.1"/>
    </source>
</evidence>
<dbReference type="PROSITE" id="PS51379">
    <property type="entry name" value="4FE4S_FER_2"/>
    <property type="match status" value="2"/>
</dbReference>
<keyword evidence="4" id="KW-0408">Iron</keyword>
<proteinExistence type="predicted"/>
<name>X0RRC0_9ZZZZ</name>
<gene>
    <name evidence="7" type="ORF">S01H1_12889</name>
</gene>
<feature type="non-terminal residue" evidence="7">
    <location>
        <position position="1"/>
    </location>
</feature>
<keyword evidence="5" id="KW-0411">Iron-sulfur</keyword>
<dbReference type="AlphaFoldDB" id="X0RRC0"/>
<dbReference type="SUPFAM" id="SSF54862">
    <property type="entry name" value="4Fe-4S ferredoxins"/>
    <property type="match status" value="1"/>
</dbReference>
<dbReference type="GO" id="GO:0009060">
    <property type="term" value="P:aerobic respiration"/>
    <property type="evidence" value="ECO:0007669"/>
    <property type="project" value="TreeGrafter"/>
</dbReference>
<reference evidence="7" key="1">
    <citation type="journal article" date="2014" name="Front. Microbiol.">
        <title>High frequency of phylogenetically diverse reductive dehalogenase-homologous genes in deep subseafloor sedimentary metagenomes.</title>
        <authorList>
            <person name="Kawai M."/>
            <person name="Futagami T."/>
            <person name="Toyoda A."/>
            <person name="Takaki Y."/>
            <person name="Nishi S."/>
            <person name="Hori S."/>
            <person name="Arai W."/>
            <person name="Tsubouchi T."/>
            <person name="Morono Y."/>
            <person name="Uchiyama I."/>
            <person name="Ito T."/>
            <person name="Fujiyama A."/>
            <person name="Inagaki F."/>
            <person name="Takami H."/>
        </authorList>
    </citation>
    <scope>NUCLEOTIDE SEQUENCE</scope>
    <source>
        <strain evidence="7">Expedition CK06-06</strain>
    </source>
</reference>
<accession>X0RRC0</accession>
<dbReference type="Gene3D" id="3.30.70.3270">
    <property type="match status" value="1"/>
</dbReference>
<keyword evidence="3" id="KW-0677">Repeat</keyword>
<dbReference type="PANTHER" id="PTHR10849">
    <property type="entry name" value="NADH DEHYDROGENASE UBIQUINONE IRON-SULFUR PROTEIN 8, MITOCHONDRIAL"/>
    <property type="match status" value="1"/>
</dbReference>
<dbReference type="Pfam" id="PF12838">
    <property type="entry name" value="Fer4_7"/>
    <property type="match status" value="1"/>
</dbReference>
<evidence type="ECO:0000256" key="5">
    <source>
        <dbReference type="ARBA" id="ARBA00023014"/>
    </source>
</evidence>
<evidence type="ECO:0000256" key="2">
    <source>
        <dbReference type="ARBA" id="ARBA00022723"/>
    </source>
</evidence>
<dbReference type="InterPro" id="IPR017896">
    <property type="entry name" value="4Fe4S_Fe-S-bd"/>
</dbReference>
<feature type="domain" description="4Fe-4S ferredoxin-type" evidence="6">
    <location>
        <begin position="15"/>
        <end position="44"/>
    </location>
</feature>
<evidence type="ECO:0000256" key="4">
    <source>
        <dbReference type="ARBA" id="ARBA00023004"/>
    </source>
</evidence>
<feature type="domain" description="4Fe-4S ferredoxin-type" evidence="6">
    <location>
        <begin position="52"/>
        <end position="82"/>
    </location>
</feature>
<dbReference type="PROSITE" id="PS00198">
    <property type="entry name" value="4FE4S_FER_1"/>
    <property type="match status" value="1"/>
</dbReference>
<dbReference type="InterPro" id="IPR010226">
    <property type="entry name" value="NADH_quinone_OxRdtase_chainI"/>
</dbReference>
<dbReference type="GO" id="GO:0051539">
    <property type="term" value="F:4 iron, 4 sulfur cluster binding"/>
    <property type="evidence" value="ECO:0007669"/>
    <property type="project" value="UniProtKB-KW"/>
</dbReference>
<dbReference type="GO" id="GO:0016020">
    <property type="term" value="C:membrane"/>
    <property type="evidence" value="ECO:0007669"/>
    <property type="project" value="InterPro"/>
</dbReference>
<dbReference type="GO" id="GO:0003954">
    <property type="term" value="F:NADH dehydrogenase activity"/>
    <property type="evidence" value="ECO:0007669"/>
    <property type="project" value="TreeGrafter"/>
</dbReference>
<sequence>RFPAEPCVVPERYRGKPEFDLDTCIGCGACVNVCPTNALTQIDDTEADPPVRKITLRYDACIFCGNCSDNCTTEDGIKLSNQWDLATLDREETVETQEYELQLCEKCGAIIGTKKHLVWLYEKLGPLAYTNPSLLLAKSGELATKPEEIQRPPQPDKAPQASDFMLILCPRCKCELNIRL</sequence>
<evidence type="ECO:0000259" key="6">
    <source>
        <dbReference type="PROSITE" id="PS51379"/>
    </source>
</evidence>
<dbReference type="InterPro" id="IPR017900">
    <property type="entry name" value="4Fe4S_Fe_S_CS"/>
</dbReference>
<evidence type="ECO:0000256" key="3">
    <source>
        <dbReference type="ARBA" id="ARBA00022737"/>
    </source>
</evidence>
<dbReference type="PANTHER" id="PTHR10849:SF35">
    <property type="entry name" value="FORMATE HYDROGENLYASE SUBUNIT 6-RELATED"/>
    <property type="match status" value="1"/>
</dbReference>
<comment type="caution">
    <text evidence="7">The sequence shown here is derived from an EMBL/GenBank/DDBJ whole genome shotgun (WGS) entry which is preliminary data.</text>
</comment>
<organism evidence="7">
    <name type="scientific">marine sediment metagenome</name>
    <dbReference type="NCBI Taxonomy" id="412755"/>
    <lineage>
        <taxon>unclassified sequences</taxon>
        <taxon>metagenomes</taxon>
        <taxon>ecological metagenomes</taxon>
    </lineage>
</organism>
<keyword evidence="1" id="KW-0004">4Fe-4S</keyword>